<comment type="subcellular location">
    <subcellularLocation>
        <location evidence="1">Nucleus</location>
    </subcellularLocation>
</comment>
<gene>
    <name evidence="6" type="ORF">AMORRO_LOCUS1816</name>
</gene>
<dbReference type="Proteomes" id="UP000789342">
    <property type="component" value="Unassembled WGS sequence"/>
</dbReference>
<keyword evidence="7" id="KW-1185">Reference proteome</keyword>
<feature type="non-terminal residue" evidence="6">
    <location>
        <position position="68"/>
    </location>
</feature>
<name>A0A9N8Z3P9_9GLOM</name>
<evidence type="ECO:0000313" key="7">
    <source>
        <dbReference type="Proteomes" id="UP000789342"/>
    </source>
</evidence>
<evidence type="ECO:0000313" key="6">
    <source>
        <dbReference type="EMBL" id="CAG8470115.1"/>
    </source>
</evidence>
<evidence type="ECO:0000256" key="4">
    <source>
        <dbReference type="ARBA" id="ARBA00023242"/>
    </source>
</evidence>
<protein>
    <submittedName>
        <fullName evidence="6">13742_t:CDS:1</fullName>
    </submittedName>
</protein>
<organism evidence="6 7">
    <name type="scientific">Acaulospora morrowiae</name>
    <dbReference type="NCBI Taxonomy" id="94023"/>
    <lineage>
        <taxon>Eukaryota</taxon>
        <taxon>Fungi</taxon>
        <taxon>Fungi incertae sedis</taxon>
        <taxon>Mucoromycota</taxon>
        <taxon>Glomeromycotina</taxon>
        <taxon>Glomeromycetes</taxon>
        <taxon>Diversisporales</taxon>
        <taxon>Acaulosporaceae</taxon>
        <taxon>Acaulospora</taxon>
    </lineage>
</organism>
<evidence type="ECO:0000256" key="1">
    <source>
        <dbReference type="ARBA" id="ARBA00004123"/>
    </source>
</evidence>
<dbReference type="InterPro" id="IPR038491">
    <property type="entry name" value="Velvet_dom_sf"/>
</dbReference>
<dbReference type="OrthoDB" id="3056235at2759"/>
<dbReference type="EMBL" id="CAJVPV010000699">
    <property type="protein sequence ID" value="CAG8470115.1"/>
    <property type="molecule type" value="Genomic_DNA"/>
</dbReference>
<proteinExistence type="predicted"/>
<dbReference type="InterPro" id="IPR037525">
    <property type="entry name" value="Velvet_dom"/>
</dbReference>
<dbReference type="Gene3D" id="2.60.40.3960">
    <property type="entry name" value="Velvet domain"/>
    <property type="match status" value="1"/>
</dbReference>
<evidence type="ECO:0000256" key="2">
    <source>
        <dbReference type="ARBA" id="ARBA00023015"/>
    </source>
</evidence>
<accession>A0A9N8Z3P9</accession>
<comment type="caution">
    <text evidence="6">The sequence shown here is derived from an EMBL/GenBank/DDBJ whole genome shotgun (WGS) entry which is preliminary data.</text>
</comment>
<dbReference type="PANTHER" id="PTHR33572">
    <property type="entry name" value="SPORE DEVELOPMENT REGULATOR VOSA"/>
    <property type="match status" value="1"/>
</dbReference>
<keyword evidence="3" id="KW-0804">Transcription</keyword>
<dbReference type="PROSITE" id="PS51821">
    <property type="entry name" value="VELVET"/>
    <property type="match status" value="1"/>
</dbReference>
<dbReference type="InterPro" id="IPR021740">
    <property type="entry name" value="Velvet"/>
</dbReference>
<dbReference type="GO" id="GO:0005634">
    <property type="term" value="C:nucleus"/>
    <property type="evidence" value="ECO:0007669"/>
    <property type="project" value="UniProtKB-SubCell"/>
</dbReference>
<feature type="domain" description="Velvet" evidence="5">
    <location>
        <begin position="1"/>
        <end position="54"/>
    </location>
</feature>
<evidence type="ECO:0000256" key="3">
    <source>
        <dbReference type="ARBA" id="ARBA00023163"/>
    </source>
</evidence>
<dbReference type="AlphaFoldDB" id="A0A9N8Z3P9"/>
<keyword evidence="4" id="KW-0539">Nucleus</keyword>
<keyword evidence="2" id="KW-0805">Transcription regulation</keyword>
<reference evidence="6" key="1">
    <citation type="submission" date="2021-06" db="EMBL/GenBank/DDBJ databases">
        <authorList>
            <person name="Kallberg Y."/>
            <person name="Tangrot J."/>
            <person name="Rosling A."/>
        </authorList>
    </citation>
    <scope>NUCLEOTIDE SEQUENCE</scope>
    <source>
        <strain evidence="6">CL551</strain>
    </source>
</reference>
<sequence length="68" mass="7584">MGQTNTNKIIPMTILSTVDSSTFEVFSAKKFPGMIDTTPLSRCFGEQGIKIPTRSDKKVKRTSIEYNP</sequence>
<dbReference type="PANTHER" id="PTHR33572:SF3">
    <property type="entry name" value="VELVET COMPLEX SUBUNIT B"/>
    <property type="match status" value="1"/>
</dbReference>
<evidence type="ECO:0000259" key="5">
    <source>
        <dbReference type="PROSITE" id="PS51821"/>
    </source>
</evidence>
<dbReference type="Pfam" id="PF11754">
    <property type="entry name" value="Velvet"/>
    <property type="match status" value="1"/>
</dbReference>